<dbReference type="AlphaFoldDB" id="A0A6J7QQ26"/>
<evidence type="ECO:0000259" key="5">
    <source>
        <dbReference type="Pfam" id="PF24827"/>
    </source>
</evidence>
<protein>
    <submittedName>
        <fullName evidence="6">Unannotated protein</fullName>
    </submittedName>
</protein>
<dbReference type="Gene3D" id="3.40.630.10">
    <property type="entry name" value="Zn peptidases"/>
    <property type="match status" value="1"/>
</dbReference>
<feature type="domain" description="Succinylglutamate desuccinylase/Aspartoacylase catalytic" evidence="5">
    <location>
        <begin position="5"/>
        <end position="146"/>
    </location>
</feature>
<evidence type="ECO:0000256" key="2">
    <source>
        <dbReference type="ARBA" id="ARBA00022723"/>
    </source>
</evidence>
<dbReference type="Pfam" id="PF24827">
    <property type="entry name" value="AstE_AspA_cat"/>
    <property type="match status" value="1"/>
</dbReference>
<evidence type="ECO:0000313" key="6">
    <source>
        <dbReference type="EMBL" id="CAB5016532.1"/>
    </source>
</evidence>
<dbReference type="PANTHER" id="PTHR37326">
    <property type="entry name" value="BLL3975 PROTEIN"/>
    <property type="match status" value="1"/>
</dbReference>
<reference evidence="6" key="1">
    <citation type="submission" date="2020-05" db="EMBL/GenBank/DDBJ databases">
        <authorList>
            <person name="Chiriac C."/>
            <person name="Salcher M."/>
            <person name="Ghai R."/>
            <person name="Kavagutti S V."/>
        </authorList>
    </citation>
    <scope>NUCLEOTIDE SEQUENCE</scope>
</reference>
<proteinExistence type="predicted"/>
<dbReference type="InterPro" id="IPR053138">
    <property type="entry name" value="N-alpha-Ac-DABA_deacetylase"/>
</dbReference>
<sequence>MSQEASRAGTRLWPNGANFNRVFPGNENGPLNDKLAHYLSNDLFPICDGVLDMHSGGRSMYFIPSSNMVWVSDPAQRVKMIKNMLAWNTDVHMIGGEQASTNPYALLNRDAERQGKSVSTGEFGGSGYTTPESIKIIKDGLLNFLKVFGVLKGTPDTREGLGLKPAEIVDFRDPSGFISATHAGIYENCVPLGGEVKAGDLVGKIHDFDHPDVAPIELTSKISGVMAVIRGYPPVTIGDVVCVVGKKFSSIAEMEKVAG</sequence>
<keyword evidence="4" id="KW-0862">Zinc</keyword>
<name>A0A6J7QQ26_9ZZZZ</name>
<accession>A0A6J7QQ26</accession>
<evidence type="ECO:0000256" key="4">
    <source>
        <dbReference type="ARBA" id="ARBA00022833"/>
    </source>
</evidence>
<keyword evidence="2" id="KW-0479">Metal-binding</keyword>
<gene>
    <name evidence="6" type="ORF">UFOPK4074_00919</name>
</gene>
<dbReference type="PANTHER" id="PTHR37326:SF1">
    <property type="entry name" value="BLL3975 PROTEIN"/>
    <property type="match status" value="1"/>
</dbReference>
<dbReference type="GO" id="GO:0016788">
    <property type="term" value="F:hydrolase activity, acting on ester bonds"/>
    <property type="evidence" value="ECO:0007669"/>
    <property type="project" value="InterPro"/>
</dbReference>
<dbReference type="SUPFAM" id="SSF53187">
    <property type="entry name" value="Zn-dependent exopeptidases"/>
    <property type="match status" value="1"/>
</dbReference>
<comment type="cofactor">
    <cofactor evidence="1">
        <name>Zn(2+)</name>
        <dbReference type="ChEBI" id="CHEBI:29105"/>
    </cofactor>
</comment>
<dbReference type="GO" id="GO:0046872">
    <property type="term" value="F:metal ion binding"/>
    <property type="evidence" value="ECO:0007669"/>
    <property type="project" value="UniProtKB-KW"/>
</dbReference>
<evidence type="ECO:0000256" key="1">
    <source>
        <dbReference type="ARBA" id="ARBA00001947"/>
    </source>
</evidence>
<evidence type="ECO:0000256" key="3">
    <source>
        <dbReference type="ARBA" id="ARBA00022801"/>
    </source>
</evidence>
<organism evidence="6">
    <name type="scientific">freshwater metagenome</name>
    <dbReference type="NCBI Taxonomy" id="449393"/>
    <lineage>
        <taxon>unclassified sequences</taxon>
        <taxon>metagenomes</taxon>
        <taxon>ecological metagenomes</taxon>
    </lineage>
</organism>
<dbReference type="EMBL" id="CAFBPG010000093">
    <property type="protein sequence ID" value="CAB5016532.1"/>
    <property type="molecule type" value="Genomic_DNA"/>
</dbReference>
<keyword evidence="3" id="KW-0378">Hydrolase</keyword>
<dbReference type="InterPro" id="IPR055438">
    <property type="entry name" value="AstE_AspA_cat"/>
</dbReference>